<organism evidence="1 2">
    <name type="scientific">Romanomermis culicivorax</name>
    <name type="common">Nematode worm</name>
    <dbReference type="NCBI Taxonomy" id="13658"/>
    <lineage>
        <taxon>Eukaryota</taxon>
        <taxon>Metazoa</taxon>
        <taxon>Ecdysozoa</taxon>
        <taxon>Nematoda</taxon>
        <taxon>Enoplea</taxon>
        <taxon>Dorylaimia</taxon>
        <taxon>Mermithida</taxon>
        <taxon>Mermithoidea</taxon>
        <taxon>Mermithidae</taxon>
        <taxon>Romanomermis</taxon>
    </lineage>
</organism>
<dbReference type="Proteomes" id="UP000887565">
    <property type="component" value="Unplaced"/>
</dbReference>
<dbReference type="AlphaFoldDB" id="A0A915KQS5"/>
<dbReference type="WBParaSite" id="nRc.2.0.1.t40819-RA">
    <property type="protein sequence ID" value="nRc.2.0.1.t40819-RA"/>
    <property type="gene ID" value="nRc.2.0.1.g40819"/>
</dbReference>
<evidence type="ECO:0000313" key="2">
    <source>
        <dbReference type="WBParaSite" id="nRc.2.0.1.t40819-RA"/>
    </source>
</evidence>
<name>A0A915KQS5_ROMCU</name>
<sequence length="238" mass="26995">MENLGCRSHQDYYRKIYNLLSLIKRTTELKDSFAERGGLSIISKSGGLKPNAVAGKPSVTKFTHNNWTGIKASGMPKAAVKNNPASLNLSQIVIYRSRDRRTKQPYKILCIMLINMYMVFKFMREEITSICLKVCVTEISVFLTNFGFFQRRRVVHAVAGHGRYFTFKKRSDLLQKAYMCITYTFCIFSLVEKPDSPSNSFGGIFVITGDHDDPDSSVTALNDGFFHFSTGRIQHSDL</sequence>
<proteinExistence type="predicted"/>
<accession>A0A915KQS5</accession>
<protein>
    <submittedName>
        <fullName evidence="2">Uncharacterized protein</fullName>
    </submittedName>
</protein>
<reference evidence="2" key="1">
    <citation type="submission" date="2022-11" db="UniProtKB">
        <authorList>
            <consortium name="WormBaseParasite"/>
        </authorList>
    </citation>
    <scope>IDENTIFICATION</scope>
</reference>
<keyword evidence="1" id="KW-1185">Reference proteome</keyword>
<evidence type="ECO:0000313" key="1">
    <source>
        <dbReference type="Proteomes" id="UP000887565"/>
    </source>
</evidence>